<evidence type="ECO:0000313" key="5">
    <source>
        <dbReference type="EMBL" id="QBE63470.1"/>
    </source>
</evidence>
<dbReference type="KEGG" id="plue:EWM63_11235"/>
<dbReference type="InterPro" id="IPR011765">
    <property type="entry name" value="Pept_M16_N"/>
</dbReference>
<feature type="domain" description="Peptidase M16 C-terminal" evidence="4">
    <location>
        <begin position="238"/>
        <end position="412"/>
    </location>
</feature>
<dbReference type="Gene3D" id="3.30.830.10">
    <property type="entry name" value="Metalloenzyme, LuxS/M16 peptidase-like"/>
    <property type="match status" value="4"/>
</dbReference>
<evidence type="ECO:0000259" key="4">
    <source>
        <dbReference type="Pfam" id="PF05193"/>
    </source>
</evidence>
<protein>
    <submittedName>
        <fullName evidence="5">Insulinase family protein</fullName>
    </submittedName>
</protein>
<dbReference type="AlphaFoldDB" id="A0A4P6KWY0"/>
<sequence>MMHCCFCTLQWPDPFIPGSPMKRTIALAIALASLACLGNGTLAAQAAPKGPAPKAPAAAPYQRQAYVIPYKQFTLQNGLTLIVHEDHSVPVVGVNIWYHVGSRNEKRGKTGFAHLFEHFFFNGSENHPHGFREAMDDLGANNRNGTTNTDRTNFFEDVPVSALERTLYLEADRMGFLGNYISKAMLERERGVVQNEKRQGENQPYGRVHLEKSAKMYPYSHPYSWPVIGSMEDLAAASLDDIREWYRTYYGPNNAVIALAGDITPERALELVKKYFESIPPGLPLPRTEAWIPRLERTVRDEMADHVPQVRIYRSWHVPGWRDMDTVKLGMFSDVLANSKNARLNRRLIDEKQLATGVSAGVDTSELSSTFDIAVTVRPGVDPALVEKELDAVLADLLDRGPTAQEVARVKASTLAAFARNIERLGGFGGRSDVLAESMTYGGTPDAYLQQLDTLSGAQAAAIKATAAQWLRAPFYAMTVKPFAKVSAAATTVDRKILPALGDAPDVKFPAMQKATLSNGLNVVLLERHSAPIVNVALAIDAGTAADTPDKAGLASLTLELLDKGTKARDAYQMSDALQSLGARLSTGTGPDMSLVRLQATSANLAPSLALLAEAALAPAFPADQFALAKQRRLAGIAQEKAQPNALALRTLPAILYGAGSSYALPASGFEASVASLARDDLVRWHRDWFKPGSATIVVTGDTTLAQAMPLLEAAFGKWQAGRSPAKAALTAPAPAPASASAPAPAKQIYLIDKPDAQQSTILAGHLSLPPGQPEDLAMEPVMQNFGGMATSRLNRNLRLDKHWSYGGTGRLTSVRGPRHFFTLIAVQSDKTMESLVEVDKEIRDIAGKRPIEGEEFASIMRNMTSRLAGRFETINALESAALETINLGLPEDYWANYASNMRTLQSAQLAGAAGKFIRPDAVTWLVVGDLKKIEPRIRELGWGKWSCSTTMASGYGDSVLWQFMTYGKVCARSKWRHPWCVRWHFL</sequence>
<feature type="signal peptide" evidence="2">
    <location>
        <begin position="1"/>
        <end position="46"/>
    </location>
</feature>
<dbReference type="SUPFAM" id="SSF63411">
    <property type="entry name" value="LuxS/MPP-like metallohydrolase"/>
    <property type="match status" value="4"/>
</dbReference>
<comment type="similarity">
    <text evidence="1">Belongs to the peptidase M16 family.</text>
</comment>
<organism evidence="5 6">
    <name type="scientific">Pseudoduganella lutea</name>
    <dbReference type="NCBI Taxonomy" id="321985"/>
    <lineage>
        <taxon>Bacteria</taxon>
        <taxon>Pseudomonadati</taxon>
        <taxon>Pseudomonadota</taxon>
        <taxon>Betaproteobacteria</taxon>
        <taxon>Burkholderiales</taxon>
        <taxon>Oxalobacteraceae</taxon>
        <taxon>Telluria group</taxon>
        <taxon>Pseudoduganella</taxon>
    </lineage>
</organism>
<feature type="chain" id="PRO_5020624734" evidence="2">
    <location>
        <begin position="47"/>
        <end position="987"/>
    </location>
</feature>
<gene>
    <name evidence="5" type="ORF">EWM63_11235</name>
</gene>
<name>A0A4P6KWY0_9BURK</name>
<dbReference type="InterPro" id="IPR050361">
    <property type="entry name" value="MPP/UQCRC_Complex"/>
</dbReference>
<feature type="domain" description="Peptidase M16 C-terminal" evidence="4">
    <location>
        <begin position="677"/>
        <end position="862"/>
    </location>
</feature>
<feature type="domain" description="Peptidase M16 N-terminal" evidence="3">
    <location>
        <begin position="83"/>
        <end position="204"/>
    </location>
</feature>
<dbReference type="EMBL" id="CP035913">
    <property type="protein sequence ID" value="QBE63470.1"/>
    <property type="molecule type" value="Genomic_DNA"/>
</dbReference>
<feature type="domain" description="Peptidase M16 N-terminal" evidence="3">
    <location>
        <begin position="523"/>
        <end position="657"/>
    </location>
</feature>
<evidence type="ECO:0000313" key="6">
    <source>
        <dbReference type="Proteomes" id="UP000290637"/>
    </source>
</evidence>
<dbReference type="InterPro" id="IPR011249">
    <property type="entry name" value="Metalloenz_LuxS/M16"/>
</dbReference>
<dbReference type="GO" id="GO:0046872">
    <property type="term" value="F:metal ion binding"/>
    <property type="evidence" value="ECO:0007669"/>
    <property type="project" value="InterPro"/>
</dbReference>
<evidence type="ECO:0000256" key="1">
    <source>
        <dbReference type="ARBA" id="ARBA00007261"/>
    </source>
</evidence>
<evidence type="ECO:0000256" key="2">
    <source>
        <dbReference type="SAM" id="SignalP"/>
    </source>
</evidence>
<reference evidence="5 6" key="1">
    <citation type="submission" date="2019-02" db="EMBL/GenBank/DDBJ databases">
        <title>Draft Genome Sequences of Six Type Strains of the Genus Massilia.</title>
        <authorList>
            <person name="Miess H."/>
            <person name="Frediansyhah A."/>
            <person name="Gross H."/>
        </authorList>
    </citation>
    <scope>NUCLEOTIDE SEQUENCE [LARGE SCALE GENOMIC DNA]</scope>
    <source>
        <strain evidence="5 6">DSM 17473</strain>
    </source>
</reference>
<proteinExistence type="inferred from homology"/>
<dbReference type="OrthoDB" id="9811314at2"/>
<accession>A0A4P6KWY0</accession>
<dbReference type="Pfam" id="PF05193">
    <property type="entry name" value="Peptidase_M16_C"/>
    <property type="match status" value="2"/>
</dbReference>
<dbReference type="PANTHER" id="PTHR11851:SF49">
    <property type="entry name" value="MITOCHONDRIAL-PROCESSING PEPTIDASE SUBUNIT ALPHA"/>
    <property type="match status" value="1"/>
</dbReference>
<keyword evidence="6" id="KW-1185">Reference proteome</keyword>
<evidence type="ECO:0000259" key="3">
    <source>
        <dbReference type="Pfam" id="PF00675"/>
    </source>
</evidence>
<dbReference type="Pfam" id="PF00675">
    <property type="entry name" value="Peptidase_M16"/>
    <property type="match status" value="2"/>
</dbReference>
<dbReference type="InterPro" id="IPR007863">
    <property type="entry name" value="Peptidase_M16_C"/>
</dbReference>
<keyword evidence="2" id="KW-0732">Signal</keyword>
<dbReference type="PANTHER" id="PTHR11851">
    <property type="entry name" value="METALLOPROTEASE"/>
    <property type="match status" value="1"/>
</dbReference>
<dbReference type="Proteomes" id="UP000290637">
    <property type="component" value="Chromosome"/>
</dbReference>